<reference evidence="3" key="1">
    <citation type="submission" date="2006-03" db="EMBL/GenBank/DDBJ databases">
        <authorList>
            <person name="Bowman J."/>
            <person name="Ferriera S."/>
            <person name="Johnson J."/>
            <person name="Kravitz S."/>
            <person name="Halpern A."/>
            <person name="Remington K."/>
            <person name="Beeson K."/>
            <person name="Tran B."/>
            <person name="Rogers Y.-H."/>
            <person name="Friedman R."/>
            <person name="Venter J.C."/>
        </authorList>
    </citation>
    <scope>NUCLEOTIDE SEQUENCE [LARGE SCALE GENOMIC DNA]</scope>
    <source>
        <strain evidence="3">ATCC 700755</strain>
    </source>
</reference>
<sequence>MIGNDIVDLKKAKTDSNIFRPRYMEKVLSQNEQNLVLSSPKPEQDFWRLWTMKESAYKAFQRKFNSKPVFNPFAFHCELMDSENGLVHFGGDYVKTTTTFYRENYTYCSVSCSASSSSFIANSKEQLIQNLRMEFGESSQPQLLKLKNNLPFIKIASKTIPVSITHHGIYFAIQF</sequence>
<evidence type="ECO:0000256" key="1">
    <source>
        <dbReference type="ARBA" id="ARBA00022679"/>
    </source>
</evidence>
<reference evidence="3" key="2">
    <citation type="submission" date="2012-09" db="EMBL/GenBank/DDBJ databases">
        <title>The complete sequence of Psychroflexus torquis an extreme psychrophile from sea-ice that is stimulated by light.</title>
        <authorList>
            <person name="Feng S."/>
            <person name="Powell S.M."/>
            <person name="Bowman J.P."/>
        </authorList>
    </citation>
    <scope>NUCLEOTIDE SEQUENCE [LARGE SCALE GENOMIC DNA]</scope>
    <source>
        <strain evidence="3">ATCC 700755</strain>
    </source>
</reference>
<name>K4IAR1_PSYTT</name>
<dbReference type="InterPro" id="IPR037143">
    <property type="entry name" value="4-PPantetheinyl_Trfase_dom_sf"/>
</dbReference>
<evidence type="ECO:0000313" key="4">
    <source>
        <dbReference type="Proteomes" id="UP000008514"/>
    </source>
</evidence>
<evidence type="ECO:0000313" key="3">
    <source>
        <dbReference type="EMBL" id="AFU67499.1"/>
    </source>
</evidence>
<dbReference type="SUPFAM" id="SSF56214">
    <property type="entry name" value="4'-phosphopantetheinyl transferase"/>
    <property type="match status" value="1"/>
</dbReference>
<proteinExistence type="predicted"/>
<dbReference type="AlphaFoldDB" id="K4IAR1"/>
<dbReference type="GO" id="GO:0008897">
    <property type="term" value="F:holo-[acyl-carrier-protein] synthase activity"/>
    <property type="evidence" value="ECO:0007669"/>
    <property type="project" value="InterPro"/>
</dbReference>
<dbReference type="GO" id="GO:0000287">
    <property type="term" value="F:magnesium ion binding"/>
    <property type="evidence" value="ECO:0007669"/>
    <property type="project" value="InterPro"/>
</dbReference>
<dbReference type="Proteomes" id="UP000008514">
    <property type="component" value="Chromosome"/>
</dbReference>
<accession>K4IAR1</accession>
<dbReference type="Pfam" id="PF01648">
    <property type="entry name" value="ACPS"/>
    <property type="match status" value="1"/>
</dbReference>
<dbReference type="EMBL" id="CP003879">
    <property type="protein sequence ID" value="AFU67499.1"/>
    <property type="molecule type" value="Genomic_DNA"/>
</dbReference>
<keyword evidence="4" id="KW-1185">Reference proteome</keyword>
<protein>
    <submittedName>
        <fullName evidence="3">4'-phosphopantetheinyl transferase</fullName>
    </submittedName>
</protein>
<organism evidence="3 4">
    <name type="scientific">Psychroflexus torquis (strain ATCC 700755 / CIP 106069 / ACAM 623)</name>
    <dbReference type="NCBI Taxonomy" id="313595"/>
    <lineage>
        <taxon>Bacteria</taxon>
        <taxon>Pseudomonadati</taxon>
        <taxon>Bacteroidota</taxon>
        <taxon>Flavobacteriia</taxon>
        <taxon>Flavobacteriales</taxon>
        <taxon>Flavobacteriaceae</taxon>
        <taxon>Psychroflexus</taxon>
    </lineage>
</organism>
<dbReference type="Gene3D" id="3.90.470.20">
    <property type="entry name" value="4'-phosphopantetheinyl transferase domain"/>
    <property type="match status" value="1"/>
</dbReference>
<evidence type="ECO:0000259" key="2">
    <source>
        <dbReference type="Pfam" id="PF01648"/>
    </source>
</evidence>
<dbReference type="RefSeq" id="WP_015023117.1">
    <property type="nucleotide sequence ID" value="NC_018721.1"/>
</dbReference>
<dbReference type="HOGENOM" id="CLU_120497_0_0_10"/>
<dbReference type="STRING" id="313595.P700755_000476"/>
<dbReference type="InterPro" id="IPR008278">
    <property type="entry name" value="4-PPantetheinyl_Trfase_dom"/>
</dbReference>
<dbReference type="OrthoDB" id="663853at2"/>
<keyword evidence="1 3" id="KW-0808">Transferase</keyword>
<gene>
    <name evidence="3" type="ordered locus">P700755_000476</name>
</gene>
<dbReference type="eggNOG" id="COG0736">
    <property type="taxonomic scope" value="Bacteria"/>
</dbReference>
<feature type="domain" description="4'-phosphopantetheinyl transferase" evidence="2">
    <location>
        <begin position="2"/>
        <end position="101"/>
    </location>
</feature>
<dbReference type="KEGG" id="ptq:P700755_000476"/>